<dbReference type="EMBL" id="CADCVA010000431">
    <property type="protein sequence ID" value="CAA9448261.1"/>
    <property type="molecule type" value="Genomic_DNA"/>
</dbReference>
<evidence type="ECO:0000256" key="1">
    <source>
        <dbReference type="SAM" id="Phobius"/>
    </source>
</evidence>
<proteinExistence type="predicted"/>
<feature type="transmembrane region" description="Helical" evidence="1">
    <location>
        <begin position="16"/>
        <end position="38"/>
    </location>
</feature>
<accession>A0A6J4QLH0</accession>
<name>A0A6J4QLH0_9ACTN</name>
<sequence length="48" mass="5322">MIPIRLYETAFRFFDLGYAAAIGLGMLVFSILVANAFVRVLESRGLAK</sequence>
<protein>
    <submittedName>
        <fullName evidence="2">ABC transporter, permease protein 1 (Cluster 1, maltose/g3p/polyamine/iron)</fullName>
    </submittedName>
</protein>
<keyword evidence="1" id="KW-0812">Transmembrane</keyword>
<reference evidence="2" key="1">
    <citation type="submission" date="2020-02" db="EMBL/GenBank/DDBJ databases">
        <authorList>
            <person name="Meier V. D."/>
        </authorList>
    </citation>
    <scope>NUCLEOTIDE SEQUENCE</scope>
    <source>
        <strain evidence="2">AVDCRST_MAG82</strain>
    </source>
</reference>
<gene>
    <name evidence="2" type="ORF">AVDCRST_MAG82-3545</name>
</gene>
<keyword evidence="1" id="KW-1133">Transmembrane helix</keyword>
<organism evidence="2">
    <name type="scientific">uncultured Rubrobacteraceae bacterium</name>
    <dbReference type="NCBI Taxonomy" id="349277"/>
    <lineage>
        <taxon>Bacteria</taxon>
        <taxon>Bacillati</taxon>
        <taxon>Actinomycetota</taxon>
        <taxon>Rubrobacteria</taxon>
        <taxon>Rubrobacterales</taxon>
        <taxon>Rubrobacteraceae</taxon>
        <taxon>environmental samples</taxon>
    </lineage>
</organism>
<evidence type="ECO:0000313" key="2">
    <source>
        <dbReference type="EMBL" id="CAA9448261.1"/>
    </source>
</evidence>
<dbReference type="AlphaFoldDB" id="A0A6J4QLH0"/>
<keyword evidence="1" id="KW-0472">Membrane</keyword>